<accession>A0ABT1UE48</accession>
<dbReference type="Proteomes" id="UP001524569">
    <property type="component" value="Unassembled WGS sequence"/>
</dbReference>
<gene>
    <name evidence="1" type="ORF">NP603_05295</name>
</gene>
<reference evidence="1 2" key="1">
    <citation type="submission" date="2022-07" db="EMBL/GenBank/DDBJ databases">
        <title>Methylomonas rivi sp. nov., Methylomonas rosea sp. nov., Methylomonas aureus sp. nov. and Methylomonas subterranea sp. nov., four novel methanotrophs isolated from a freshwater creek and the deep terrestrial subsurface.</title>
        <authorList>
            <person name="Abin C."/>
            <person name="Sankaranarayanan K."/>
            <person name="Garner C."/>
            <person name="Sindelar R."/>
            <person name="Kotary K."/>
            <person name="Garner R."/>
            <person name="Barclay S."/>
            <person name="Lawson P."/>
            <person name="Krumholz L."/>
        </authorList>
    </citation>
    <scope>NUCLEOTIDE SEQUENCE [LARGE SCALE GENOMIC DNA]</scope>
    <source>
        <strain evidence="1 2">SURF-1</strain>
    </source>
</reference>
<dbReference type="RefSeq" id="WP_256609875.1">
    <property type="nucleotide sequence ID" value="NZ_JANIBM010000004.1"/>
</dbReference>
<sequence length="49" mass="5581">MATPIKETPVLTGKDARNFDAWMKQNQDKKVSPDSYQRIKAAAKKFKVV</sequence>
<organism evidence="1 2">
    <name type="scientific">Methylomonas aurea</name>
    <dbReference type="NCBI Taxonomy" id="2952224"/>
    <lineage>
        <taxon>Bacteria</taxon>
        <taxon>Pseudomonadati</taxon>
        <taxon>Pseudomonadota</taxon>
        <taxon>Gammaproteobacteria</taxon>
        <taxon>Methylococcales</taxon>
        <taxon>Methylococcaceae</taxon>
        <taxon>Methylomonas</taxon>
    </lineage>
</organism>
<evidence type="ECO:0000313" key="2">
    <source>
        <dbReference type="Proteomes" id="UP001524569"/>
    </source>
</evidence>
<evidence type="ECO:0000313" key="1">
    <source>
        <dbReference type="EMBL" id="MCQ8180511.1"/>
    </source>
</evidence>
<protein>
    <submittedName>
        <fullName evidence="1">Uncharacterized protein</fullName>
    </submittedName>
</protein>
<comment type="caution">
    <text evidence="1">The sequence shown here is derived from an EMBL/GenBank/DDBJ whole genome shotgun (WGS) entry which is preliminary data.</text>
</comment>
<dbReference type="EMBL" id="JANIBM010000004">
    <property type="protein sequence ID" value="MCQ8180511.1"/>
    <property type="molecule type" value="Genomic_DNA"/>
</dbReference>
<keyword evidence="2" id="KW-1185">Reference proteome</keyword>
<name>A0ABT1UE48_9GAMM</name>
<proteinExistence type="predicted"/>